<feature type="domain" description="AB hydrolase-1" evidence="3">
    <location>
        <begin position="8"/>
        <end position="238"/>
    </location>
</feature>
<evidence type="ECO:0000259" key="3">
    <source>
        <dbReference type="Pfam" id="PF12697"/>
    </source>
</evidence>
<protein>
    <submittedName>
        <fullName evidence="4">Pimelyl-ACP methyl ester esterase</fullName>
    </submittedName>
</protein>
<gene>
    <name evidence="4" type="ORF">DNK49_16645</name>
</gene>
<dbReference type="Proteomes" id="UP000248259">
    <property type="component" value="Unassembled WGS sequence"/>
</dbReference>
<keyword evidence="5" id="KW-1185">Reference proteome</keyword>
<dbReference type="PANTHER" id="PTHR43798:SF31">
    <property type="entry name" value="AB HYDROLASE SUPERFAMILY PROTEIN YCLE"/>
    <property type="match status" value="1"/>
</dbReference>
<dbReference type="EMBL" id="QKOE01000014">
    <property type="protein sequence ID" value="PZA15371.1"/>
    <property type="molecule type" value="Genomic_DNA"/>
</dbReference>
<keyword evidence="1" id="KW-0378">Hydrolase</keyword>
<evidence type="ECO:0000313" key="5">
    <source>
        <dbReference type="Proteomes" id="UP000248259"/>
    </source>
</evidence>
<dbReference type="OrthoDB" id="9798888at2"/>
<dbReference type="AlphaFoldDB" id="A0A323USU6"/>
<dbReference type="InterPro" id="IPR029058">
    <property type="entry name" value="AB_hydrolase_fold"/>
</dbReference>
<proteinExistence type="predicted"/>
<reference evidence="4 5" key="1">
    <citation type="submission" date="2018-06" db="EMBL/GenBank/DDBJ databases">
        <title>Azoarcus communis strain SWub3 genome.</title>
        <authorList>
            <person name="Zorraquino Salvo V."/>
            <person name="Toubiana D."/>
            <person name="Blumwald E."/>
        </authorList>
    </citation>
    <scope>NUCLEOTIDE SEQUENCE [LARGE SCALE GENOMIC DNA]</scope>
    <source>
        <strain evidence="4 5">SWub3</strain>
    </source>
</reference>
<organism evidence="4 5">
    <name type="scientific">Parazoarcus communis SWub3 = DSM 12120</name>
    <dbReference type="NCBI Taxonomy" id="1121029"/>
    <lineage>
        <taxon>Bacteria</taxon>
        <taxon>Pseudomonadati</taxon>
        <taxon>Pseudomonadota</taxon>
        <taxon>Betaproteobacteria</taxon>
        <taxon>Rhodocyclales</taxon>
        <taxon>Zoogloeaceae</taxon>
        <taxon>Parazoarcus</taxon>
    </lineage>
</organism>
<sequence>MSRPTLTLLHGWAMTPQAWAPLTAALGDAFTVNAPALPGHAGAAAVAPELRAWADAIASQLPDDGMLCAWSLGAMLALDIAVRHPRKVSRLVLIGATARFVSTADWPCALPADTVDAFRKGYAEACSATLKRFLGLQLLGEPARRTLQAELDAARQPHPDDAALPALVDGLELLANTDLRDHLAQVDQPCLLIQGRQDALMPVEAALRCAAALPHGRCEILESCGHAPLLSQPQRCAELIRAHAGV</sequence>
<comment type="caution">
    <text evidence="4">The sequence shown here is derived from an EMBL/GenBank/DDBJ whole genome shotgun (WGS) entry which is preliminary data.</text>
</comment>
<dbReference type="GO" id="GO:0016020">
    <property type="term" value="C:membrane"/>
    <property type="evidence" value="ECO:0007669"/>
    <property type="project" value="TreeGrafter"/>
</dbReference>
<dbReference type="InterPro" id="IPR050266">
    <property type="entry name" value="AB_hydrolase_sf"/>
</dbReference>
<dbReference type="GO" id="GO:0016787">
    <property type="term" value="F:hydrolase activity"/>
    <property type="evidence" value="ECO:0007669"/>
    <property type="project" value="UniProtKB-KW"/>
</dbReference>
<dbReference type="PRINTS" id="PR00111">
    <property type="entry name" value="ABHYDROLASE"/>
</dbReference>
<feature type="signal peptide" evidence="2">
    <location>
        <begin position="1"/>
        <end position="20"/>
    </location>
</feature>
<dbReference type="SUPFAM" id="SSF53474">
    <property type="entry name" value="alpha/beta-Hydrolases"/>
    <property type="match status" value="1"/>
</dbReference>
<keyword evidence="2" id="KW-0732">Signal</keyword>
<accession>A0A323USU6</accession>
<name>A0A323USU6_9RHOO</name>
<evidence type="ECO:0000256" key="2">
    <source>
        <dbReference type="SAM" id="SignalP"/>
    </source>
</evidence>
<dbReference type="Gene3D" id="3.40.50.1820">
    <property type="entry name" value="alpha/beta hydrolase"/>
    <property type="match status" value="1"/>
</dbReference>
<evidence type="ECO:0000256" key="1">
    <source>
        <dbReference type="ARBA" id="ARBA00022801"/>
    </source>
</evidence>
<dbReference type="PANTHER" id="PTHR43798">
    <property type="entry name" value="MONOACYLGLYCEROL LIPASE"/>
    <property type="match status" value="1"/>
</dbReference>
<feature type="chain" id="PRO_5016301356" evidence="2">
    <location>
        <begin position="21"/>
        <end position="246"/>
    </location>
</feature>
<dbReference type="InterPro" id="IPR000073">
    <property type="entry name" value="AB_hydrolase_1"/>
</dbReference>
<dbReference type="RefSeq" id="WP_110526985.1">
    <property type="nucleotide sequence ID" value="NZ_QKOE01000014.1"/>
</dbReference>
<dbReference type="Pfam" id="PF12697">
    <property type="entry name" value="Abhydrolase_6"/>
    <property type="match status" value="1"/>
</dbReference>
<evidence type="ECO:0000313" key="4">
    <source>
        <dbReference type="EMBL" id="PZA15371.1"/>
    </source>
</evidence>